<dbReference type="Proteomes" id="UP001172155">
    <property type="component" value="Unassembled WGS sequence"/>
</dbReference>
<keyword evidence="2" id="KW-1133">Transmembrane helix</keyword>
<feature type="region of interest" description="Disordered" evidence="1">
    <location>
        <begin position="54"/>
        <end position="104"/>
    </location>
</feature>
<dbReference type="AlphaFoldDB" id="A0AA40F1X7"/>
<gene>
    <name evidence="3" type="ORF">B0T18DRAFT_113654</name>
</gene>
<feature type="compositionally biased region" description="Polar residues" evidence="1">
    <location>
        <begin position="88"/>
        <end position="104"/>
    </location>
</feature>
<keyword evidence="4" id="KW-1185">Reference proteome</keyword>
<comment type="caution">
    <text evidence="3">The sequence shown here is derived from an EMBL/GenBank/DDBJ whole genome shotgun (WGS) entry which is preliminary data.</text>
</comment>
<feature type="transmembrane region" description="Helical" evidence="2">
    <location>
        <begin position="6"/>
        <end position="31"/>
    </location>
</feature>
<sequence>MDGQAGYSLCFRLLFCLWALFGLFCSMFSLWGRYHGQESSGEYLRYRRFSCTGGSKRRVEPRGGDEWTTDSEMGRDSQSASVAAGNLSPPSKTPDFTSILPTPQTRTPEIVQGIEGIAVVQEGRRLARRLPLCVLPTRRLPTAPLISIHVPTPRAGRTRVKNICQ</sequence>
<proteinExistence type="predicted"/>
<organism evidence="3 4">
    <name type="scientific">Schizothecium vesticola</name>
    <dbReference type="NCBI Taxonomy" id="314040"/>
    <lineage>
        <taxon>Eukaryota</taxon>
        <taxon>Fungi</taxon>
        <taxon>Dikarya</taxon>
        <taxon>Ascomycota</taxon>
        <taxon>Pezizomycotina</taxon>
        <taxon>Sordariomycetes</taxon>
        <taxon>Sordariomycetidae</taxon>
        <taxon>Sordariales</taxon>
        <taxon>Schizotheciaceae</taxon>
        <taxon>Schizothecium</taxon>
    </lineage>
</organism>
<reference evidence="3" key="1">
    <citation type="submission" date="2023-06" db="EMBL/GenBank/DDBJ databases">
        <title>Genome-scale phylogeny and comparative genomics of the fungal order Sordariales.</title>
        <authorList>
            <consortium name="Lawrence Berkeley National Laboratory"/>
            <person name="Hensen N."/>
            <person name="Bonometti L."/>
            <person name="Westerberg I."/>
            <person name="Brannstrom I.O."/>
            <person name="Guillou S."/>
            <person name="Cros-Aarteil S."/>
            <person name="Calhoun S."/>
            <person name="Haridas S."/>
            <person name="Kuo A."/>
            <person name="Mondo S."/>
            <person name="Pangilinan J."/>
            <person name="Riley R."/>
            <person name="LaButti K."/>
            <person name="Andreopoulos B."/>
            <person name="Lipzen A."/>
            <person name="Chen C."/>
            <person name="Yanf M."/>
            <person name="Daum C."/>
            <person name="Ng V."/>
            <person name="Clum A."/>
            <person name="Steindorff A."/>
            <person name="Ohm R."/>
            <person name="Martin F."/>
            <person name="Silar P."/>
            <person name="Natvig D."/>
            <person name="Lalanne C."/>
            <person name="Gautier V."/>
            <person name="Ament-velasquez S.L."/>
            <person name="Kruys A."/>
            <person name="Hutchinson M.I."/>
            <person name="Powell A.J."/>
            <person name="Barry K."/>
            <person name="Miller A.N."/>
            <person name="Grigoriev I.V."/>
            <person name="Debuchy R."/>
            <person name="Gladieux P."/>
            <person name="Thoren M.H."/>
            <person name="Johannesson H."/>
        </authorList>
    </citation>
    <scope>NUCLEOTIDE SEQUENCE</scope>
    <source>
        <strain evidence="3">SMH3187-1</strain>
    </source>
</reference>
<evidence type="ECO:0000313" key="3">
    <source>
        <dbReference type="EMBL" id="KAK0749719.1"/>
    </source>
</evidence>
<name>A0AA40F1X7_9PEZI</name>
<evidence type="ECO:0000256" key="2">
    <source>
        <dbReference type="SAM" id="Phobius"/>
    </source>
</evidence>
<evidence type="ECO:0000313" key="4">
    <source>
        <dbReference type="Proteomes" id="UP001172155"/>
    </source>
</evidence>
<dbReference type="EMBL" id="JAUKUD010000003">
    <property type="protein sequence ID" value="KAK0749719.1"/>
    <property type="molecule type" value="Genomic_DNA"/>
</dbReference>
<keyword evidence="2" id="KW-0472">Membrane</keyword>
<keyword evidence="2" id="KW-0812">Transmembrane</keyword>
<accession>A0AA40F1X7</accession>
<evidence type="ECO:0000256" key="1">
    <source>
        <dbReference type="SAM" id="MobiDB-lite"/>
    </source>
</evidence>
<protein>
    <submittedName>
        <fullName evidence="3">Uncharacterized protein</fullName>
    </submittedName>
</protein>